<comment type="caution">
    <text evidence="2">The sequence shown here is derived from an EMBL/GenBank/DDBJ whole genome shotgun (WGS) entry which is preliminary data.</text>
</comment>
<dbReference type="VEuPathDB" id="FungiDB:AJ78_00550"/>
<dbReference type="STRING" id="1447872.A0A1J9PUB5"/>
<dbReference type="Proteomes" id="UP000182235">
    <property type="component" value="Unassembled WGS sequence"/>
</dbReference>
<name>A0A1J9PUB5_9EURO</name>
<organism evidence="2 3">
    <name type="scientific">Emergomyces pasteurianus Ep9510</name>
    <dbReference type="NCBI Taxonomy" id="1447872"/>
    <lineage>
        <taxon>Eukaryota</taxon>
        <taxon>Fungi</taxon>
        <taxon>Dikarya</taxon>
        <taxon>Ascomycota</taxon>
        <taxon>Pezizomycotina</taxon>
        <taxon>Eurotiomycetes</taxon>
        <taxon>Eurotiomycetidae</taxon>
        <taxon>Onygenales</taxon>
        <taxon>Ajellomycetaceae</taxon>
        <taxon>Emergomyces</taxon>
    </lineage>
</organism>
<keyword evidence="3" id="KW-1185">Reference proteome</keyword>
<dbReference type="OrthoDB" id="4159080at2759"/>
<evidence type="ECO:0000313" key="3">
    <source>
        <dbReference type="Proteomes" id="UP000182235"/>
    </source>
</evidence>
<evidence type="ECO:0000256" key="1">
    <source>
        <dbReference type="SAM" id="Coils"/>
    </source>
</evidence>
<reference evidence="2 3" key="1">
    <citation type="submission" date="2015-07" db="EMBL/GenBank/DDBJ databases">
        <title>Emmonsia species relationships and genome sequence.</title>
        <authorList>
            <consortium name="The Broad Institute Genomics Platform"/>
            <person name="Cuomo C.A."/>
            <person name="Munoz J.F."/>
            <person name="Imamovic A."/>
            <person name="Priest M.E."/>
            <person name="Young S."/>
            <person name="Clay O.K."/>
            <person name="McEwen J.G."/>
        </authorList>
    </citation>
    <scope>NUCLEOTIDE SEQUENCE [LARGE SCALE GENOMIC DNA]</scope>
    <source>
        <strain evidence="2 3">UAMH 9510</strain>
    </source>
</reference>
<protein>
    <submittedName>
        <fullName evidence="2">Uncharacterized protein</fullName>
    </submittedName>
</protein>
<proteinExistence type="predicted"/>
<evidence type="ECO:0000313" key="2">
    <source>
        <dbReference type="EMBL" id="OJD19482.1"/>
    </source>
</evidence>
<gene>
    <name evidence="2" type="ORF">AJ78_00550</name>
</gene>
<keyword evidence="1" id="KW-0175">Coiled coil</keyword>
<dbReference type="AlphaFoldDB" id="A0A1J9PUB5"/>
<sequence>MANVDFDQAELELGEQPNMGALTDGFKQAATGLSQASSELEKFRNIPPIAESSAILNQLSQMQSIMQQTQEHIQRNHQQTQQEIRDLRQNIDQLRSDVMIGFQTIEFNSVARLQNSAVRRSNVPLVAMRDYRTNTNIPNFPATSAHLSNMSGRALNDVLTALNLPTNGTLAEKKQQLRLYIGLPDV</sequence>
<accession>A0A1J9PUB5</accession>
<feature type="coiled-coil region" evidence="1">
    <location>
        <begin position="70"/>
        <end position="97"/>
    </location>
</feature>
<dbReference type="EMBL" id="LGRN01000009">
    <property type="protein sequence ID" value="OJD19482.1"/>
    <property type="molecule type" value="Genomic_DNA"/>
</dbReference>